<reference evidence="13 14" key="1">
    <citation type="submission" date="2017-02" db="EMBL/GenBank/DDBJ databases">
        <authorList>
            <person name="Peterson S.W."/>
        </authorList>
    </citation>
    <scope>NUCLEOTIDE SEQUENCE [LARGE SCALE GENOMIC DNA]</scope>
    <source>
        <strain evidence="13 14">DSM 21481</strain>
    </source>
</reference>
<keyword evidence="6 11" id="KW-1133">Transmembrane helix</keyword>
<feature type="transmembrane region" description="Helical" evidence="11">
    <location>
        <begin position="45"/>
        <end position="65"/>
    </location>
</feature>
<evidence type="ECO:0000256" key="8">
    <source>
        <dbReference type="ARBA" id="ARBA00023065"/>
    </source>
</evidence>
<feature type="transmembrane region" description="Helical" evidence="11">
    <location>
        <begin position="371"/>
        <end position="390"/>
    </location>
</feature>
<dbReference type="InterPro" id="IPR023171">
    <property type="entry name" value="Na/H_antiporter_dom_sf"/>
</dbReference>
<sequence length="453" mass="47624">MVGGTGCNAGRQNDPTTGQENALTSETATPTAGARLRRFASRETTGGALLIGAAVLALICANAPWRDWYFALSEATVGFDSIGPVPVHLNLTVAEWAADGLLAIFFFVVGLELKHEFVAGSLRSPKEAGVPMLAAVGGMVVPAVIYSVVVVALDEPGALEGWAIPTATDIAFALGVLAVFGKGLPTAVRTFLLTLAVVDDLLAIIVIAVFYTEDLSFAYLAAALVTIAVFGWYVRSRAPRWWILVPLFVVAWAFMHSSGVHATVAGVLMGFTVAARPAHGEAEARTQRYEHAVKPWSQGVALPVFAFFAAGVNLVDGGGVTEILSQPVVPAITVGLVVGKLVGVLGTTWLVTRLTPLRLAQGIGVRDLLPVALLAGIGFTVALLVAELSFGHASEHTEGAKAAILMGSVIAAVLGALMLRWDARRARTADMNLDGIDDDVEDFIGDEKDRREH</sequence>
<keyword evidence="4 11" id="KW-1003">Cell membrane</keyword>
<dbReference type="Pfam" id="PF06965">
    <property type="entry name" value="Na_H_antiport_1"/>
    <property type="match status" value="1"/>
</dbReference>
<keyword evidence="3 11" id="KW-0050">Antiport</keyword>
<evidence type="ECO:0000256" key="6">
    <source>
        <dbReference type="ARBA" id="ARBA00022989"/>
    </source>
</evidence>
<keyword evidence="10 11" id="KW-0739">Sodium transport</keyword>
<dbReference type="GO" id="GO:0015385">
    <property type="term" value="F:sodium:proton antiporter activity"/>
    <property type="evidence" value="ECO:0007669"/>
    <property type="project" value="UniProtKB-UniRule"/>
</dbReference>
<dbReference type="HAMAP" id="MF_01844">
    <property type="entry name" value="NhaA"/>
    <property type="match status" value="1"/>
</dbReference>
<dbReference type="OrthoDB" id="117402at2"/>
<accession>A0A1T5JLF5</accession>
<feature type="compositionally biased region" description="Polar residues" evidence="12">
    <location>
        <begin position="10"/>
        <end position="29"/>
    </location>
</feature>
<dbReference type="AlphaFoldDB" id="A0A1T5JLF5"/>
<evidence type="ECO:0000256" key="3">
    <source>
        <dbReference type="ARBA" id="ARBA00022449"/>
    </source>
</evidence>
<proteinExistence type="inferred from homology"/>
<keyword evidence="7 11" id="KW-0915">Sodium</keyword>
<evidence type="ECO:0000256" key="9">
    <source>
        <dbReference type="ARBA" id="ARBA00023136"/>
    </source>
</evidence>
<dbReference type="STRING" id="526729.SAMN04324258_1487"/>
<dbReference type="NCBIfam" id="TIGR00773">
    <property type="entry name" value="NhaA"/>
    <property type="match status" value="1"/>
</dbReference>
<feature type="transmembrane region" description="Helical" evidence="11">
    <location>
        <begin position="327"/>
        <end position="351"/>
    </location>
</feature>
<dbReference type="PANTHER" id="PTHR30341:SF0">
    <property type="entry name" value="NA(+)_H(+) ANTIPORTER NHAA"/>
    <property type="match status" value="1"/>
</dbReference>
<dbReference type="GO" id="GO:0006885">
    <property type="term" value="P:regulation of pH"/>
    <property type="evidence" value="ECO:0007669"/>
    <property type="project" value="UniProtKB-UniRule"/>
</dbReference>
<dbReference type="InterPro" id="IPR004670">
    <property type="entry name" value="NhaA"/>
</dbReference>
<dbReference type="Proteomes" id="UP000189777">
    <property type="component" value="Unassembled WGS sequence"/>
</dbReference>
<feature type="transmembrane region" description="Helical" evidence="11">
    <location>
        <begin position="402"/>
        <end position="421"/>
    </location>
</feature>
<feature type="transmembrane region" description="Helical" evidence="11">
    <location>
        <begin position="159"/>
        <end position="180"/>
    </location>
</feature>
<keyword evidence="5 11" id="KW-0812">Transmembrane</keyword>
<keyword evidence="2 11" id="KW-0813">Transport</keyword>
<evidence type="ECO:0000256" key="1">
    <source>
        <dbReference type="ARBA" id="ARBA00004429"/>
    </source>
</evidence>
<evidence type="ECO:0000313" key="13">
    <source>
        <dbReference type="EMBL" id="SKC51963.1"/>
    </source>
</evidence>
<feature type="transmembrane region" description="Helical" evidence="11">
    <location>
        <begin position="132"/>
        <end position="153"/>
    </location>
</feature>
<keyword evidence="8 11" id="KW-0406">Ion transport</keyword>
<dbReference type="PANTHER" id="PTHR30341">
    <property type="entry name" value="SODIUM ION/PROTON ANTIPORTER NHAA-RELATED"/>
    <property type="match status" value="1"/>
</dbReference>
<evidence type="ECO:0000313" key="14">
    <source>
        <dbReference type="Proteomes" id="UP000189777"/>
    </source>
</evidence>
<evidence type="ECO:0000256" key="7">
    <source>
        <dbReference type="ARBA" id="ARBA00023053"/>
    </source>
</evidence>
<evidence type="ECO:0000256" key="2">
    <source>
        <dbReference type="ARBA" id="ARBA00022448"/>
    </source>
</evidence>
<organism evidence="13 14">
    <name type="scientific">Krasilnikoviella flava</name>
    <dbReference type="NCBI Taxonomy" id="526729"/>
    <lineage>
        <taxon>Bacteria</taxon>
        <taxon>Bacillati</taxon>
        <taxon>Actinomycetota</taxon>
        <taxon>Actinomycetes</taxon>
        <taxon>Micrococcales</taxon>
        <taxon>Promicromonosporaceae</taxon>
        <taxon>Krasilnikoviella</taxon>
    </lineage>
</organism>
<evidence type="ECO:0000256" key="10">
    <source>
        <dbReference type="ARBA" id="ARBA00023201"/>
    </source>
</evidence>
<feature type="transmembrane region" description="Helical" evidence="11">
    <location>
        <begin position="241"/>
        <end position="259"/>
    </location>
</feature>
<dbReference type="RefSeq" id="WP_139820779.1">
    <property type="nucleotide sequence ID" value="NZ_FUZQ01000002.1"/>
</dbReference>
<comment type="subcellular location">
    <subcellularLocation>
        <location evidence="1">Cell inner membrane</location>
        <topology evidence="1">Multi-pass membrane protein</topology>
    </subcellularLocation>
    <subcellularLocation>
        <location evidence="11">Cell membrane</location>
        <topology evidence="11">Multi-pass membrane protein</topology>
    </subcellularLocation>
</comment>
<gene>
    <name evidence="11" type="primary">nhaA</name>
    <name evidence="13" type="ORF">SAMN04324258_1487</name>
</gene>
<dbReference type="GO" id="GO:0005886">
    <property type="term" value="C:plasma membrane"/>
    <property type="evidence" value="ECO:0007669"/>
    <property type="project" value="UniProtKB-SubCell"/>
</dbReference>
<feature type="transmembrane region" description="Helical" evidence="11">
    <location>
        <begin position="85"/>
        <end position="111"/>
    </location>
</feature>
<evidence type="ECO:0000256" key="11">
    <source>
        <dbReference type="HAMAP-Rule" id="MF_01844"/>
    </source>
</evidence>
<name>A0A1T5JLF5_9MICO</name>
<feature type="region of interest" description="Disordered" evidence="12">
    <location>
        <begin position="1"/>
        <end position="29"/>
    </location>
</feature>
<dbReference type="EMBL" id="FUZQ01000002">
    <property type="protein sequence ID" value="SKC51963.1"/>
    <property type="molecule type" value="Genomic_DNA"/>
</dbReference>
<comment type="catalytic activity">
    <reaction evidence="11">
        <text>Na(+)(in) + 2 H(+)(out) = Na(+)(out) + 2 H(+)(in)</text>
        <dbReference type="Rhea" id="RHEA:29251"/>
        <dbReference type="ChEBI" id="CHEBI:15378"/>
        <dbReference type="ChEBI" id="CHEBI:29101"/>
    </reaction>
</comment>
<keyword evidence="9 11" id="KW-0472">Membrane</keyword>
<evidence type="ECO:0000256" key="12">
    <source>
        <dbReference type="SAM" id="MobiDB-lite"/>
    </source>
</evidence>
<keyword evidence="14" id="KW-1185">Reference proteome</keyword>
<feature type="transmembrane region" description="Helical" evidence="11">
    <location>
        <begin position="217"/>
        <end position="234"/>
    </location>
</feature>
<dbReference type="Gene3D" id="1.20.1530.10">
    <property type="entry name" value="Na+/H+ antiporter like domain"/>
    <property type="match status" value="1"/>
</dbReference>
<evidence type="ECO:0000256" key="4">
    <source>
        <dbReference type="ARBA" id="ARBA00022475"/>
    </source>
</evidence>
<evidence type="ECO:0000256" key="5">
    <source>
        <dbReference type="ARBA" id="ARBA00022692"/>
    </source>
</evidence>
<comment type="function">
    <text evidence="11">Na(+)/H(+) antiporter that extrudes sodium in exchange for external protons.</text>
</comment>
<comment type="similarity">
    <text evidence="11">Belongs to the NhaA Na(+)/H(+) (TC 2.A.33) antiporter family.</text>
</comment>
<protein>
    <recommendedName>
        <fullName evidence="11">Na(+)/H(+) antiporter NhaA</fullName>
    </recommendedName>
    <alternativeName>
        <fullName evidence="11">Sodium/proton antiporter NhaA</fullName>
    </alternativeName>
</protein>
<feature type="transmembrane region" description="Helical" evidence="11">
    <location>
        <begin position="192"/>
        <end position="211"/>
    </location>
</feature>